<reference evidence="7 8" key="1">
    <citation type="submission" date="2019-04" db="EMBL/GenBank/DDBJ databases">
        <title>Friends and foes A comparative genomics study of 23 Aspergillus species from section Flavi.</title>
        <authorList>
            <consortium name="DOE Joint Genome Institute"/>
            <person name="Kjaerbolling I."/>
            <person name="Vesth T."/>
            <person name="Frisvad J.C."/>
            <person name="Nybo J.L."/>
            <person name="Theobald S."/>
            <person name="Kildgaard S."/>
            <person name="Isbrandt T."/>
            <person name="Kuo A."/>
            <person name="Sato A."/>
            <person name="Lyhne E.K."/>
            <person name="Kogle M.E."/>
            <person name="Wiebenga A."/>
            <person name="Kun R.S."/>
            <person name="Lubbers R.J."/>
            <person name="Makela M.R."/>
            <person name="Barry K."/>
            <person name="Chovatia M."/>
            <person name="Clum A."/>
            <person name="Daum C."/>
            <person name="Haridas S."/>
            <person name="He G."/>
            <person name="LaButti K."/>
            <person name="Lipzen A."/>
            <person name="Mondo S."/>
            <person name="Riley R."/>
            <person name="Salamov A."/>
            <person name="Simmons B.A."/>
            <person name="Magnuson J.K."/>
            <person name="Henrissat B."/>
            <person name="Mortensen U.H."/>
            <person name="Larsen T.O."/>
            <person name="Devries R.P."/>
            <person name="Grigoriev I.V."/>
            <person name="Machida M."/>
            <person name="Baker S.E."/>
            <person name="Andersen M.R."/>
        </authorList>
    </citation>
    <scope>NUCLEOTIDE SEQUENCE [LARGE SCALE GENOMIC DNA]</scope>
    <source>
        <strain evidence="7 8">CBS 117626</strain>
    </source>
</reference>
<evidence type="ECO:0000256" key="2">
    <source>
        <dbReference type="ARBA" id="ARBA00022630"/>
    </source>
</evidence>
<evidence type="ECO:0000313" key="7">
    <source>
        <dbReference type="EMBL" id="KAE8168630.1"/>
    </source>
</evidence>
<keyword evidence="3" id="KW-0274">FAD</keyword>
<evidence type="ECO:0000256" key="4">
    <source>
        <dbReference type="ARBA" id="ARBA00023002"/>
    </source>
</evidence>
<dbReference type="AlphaFoldDB" id="A0A5N6VD58"/>
<evidence type="ECO:0000259" key="6">
    <source>
        <dbReference type="Pfam" id="PF07992"/>
    </source>
</evidence>
<dbReference type="GO" id="GO:0003954">
    <property type="term" value="F:NADH dehydrogenase activity"/>
    <property type="evidence" value="ECO:0007669"/>
    <property type="project" value="InterPro"/>
</dbReference>
<keyword evidence="4" id="KW-0560">Oxidoreductase</keyword>
<accession>A0A5N6VD58</accession>
<dbReference type="OrthoDB" id="5376590at2759"/>
<organism evidence="7 8">
    <name type="scientific">Aspergillus tamarii</name>
    <dbReference type="NCBI Taxonomy" id="41984"/>
    <lineage>
        <taxon>Eukaryota</taxon>
        <taxon>Fungi</taxon>
        <taxon>Dikarya</taxon>
        <taxon>Ascomycota</taxon>
        <taxon>Pezizomycotina</taxon>
        <taxon>Eurotiomycetes</taxon>
        <taxon>Eurotiomycetidae</taxon>
        <taxon>Eurotiales</taxon>
        <taxon>Aspergillaceae</taxon>
        <taxon>Aspergillus</taxon>
        <taxon>Aspergillus subgen. Circumdati</taxon>
    </lineage>
</organism>
<dbReference type="PRINTS" id="PR00368">
    <property type="entry name" value="FADPNR"/>
</dbReference>
<keyword evidence="2" id="KW-0285">Flavoprotein</keyword>
<dbReference type="SUPFAM" id="SSF51905">
    <property type="entry name" value="FAD/NAD(P)-binding domain"/>
    <property type="match status" value="1"/>
</dbReference>
<evidence type="ECO:0000313" key="8">
    <source>
        <dbReference type="Proteomes" id="UP000326950"/>
    </source>
</evidence>
<name>A0A5N6VD58_ASPTM</name>
<comment type="similarity">
    <text evidence="1">Belongs to the NADH dehydrogenase family.</text>
</comment>
<dbReference type="EMBL" id="ML738585">
    <property type="protein sequence ID" value="KAE8168630.1"/>
    <property type="molecule type" value="Genomic_DNA"/>
</dbReference>
<evidence type="ECO:0000256" key="3">
    <source>
        <dbReference type="ARBA" id="ARBA00022827"/>
    </source>
</evidence>
<dbReference type="InterPro" id="IPR036188">
    <property type="entry name" value="FAD/NAD-bd_sf"/>
</dbReference>
<dbReference type="Proteomes" id="UP000326950">
    <property type="component" value="Unassembled WGS sequence"/>
</dbReference>
<dbReference type="Pfam" id="PF07992">
    <property type="entry name" value="Pyr_redox_2"/>
    <property type="match status" value="1"/>
</dbReference>
<dbReference type="InterPro" id="IPR023753">
    <property type="entry name" value="FAD/NAD-binding_dom"/>
</dbReference>
<evidence type="ECO:0000256" key="1">
    <source>
        <dbReference type="ARBA" id="ARBA00005272"/>
    </source>
</evidence>
<evidence type="ECO:0000256" key="5">
    <source>
        <dbReference type="ARBA" id="ARBA00023027"/>
    </source>
</evidence>
<dbReference type="Gene3D" id="3.50.50.100">
    <property type="match status" value="1"/>
</dbReference>
<keyword evidence="5" id="KW-0520">NAD</keyword>
<dbReference type="InterPro" id="IPR045024">
    <property type="entry name" value="NDH-2"/>
</dbReference>
<feature type="domain" description="FAD/NAD(P)-binding" evidence="6">
    <location>
        <begin position="3"/>
        <end position="309"/>
    </location>
</feature>
<gene>
    <name evidence="7" type="ORF">BDV40DRAFT_251180</name>
</gene>
<keyword evidence="8" id="KW-1185">Reference proteome</keyword>
<sequence>MTRIIIIGTGFSGVWSAFSAKRIINLSQKKNDIEVLVISPEPTLVIRPRLYEANAASFTRDLGPMFEEAGIKFFQGIVKTIDPDVHTVFVQSASGLESSFDYDRLILAAGSSVVRPRSITGIEQHAFDIDSLKSAVELEAHIENLASLPPSPARNTFVVCGGGFTGLEIVTELPKRLAHIPNHRIILIDNSKDVGQALGRGPRPVIAQALEDLGIEVKLGSSVAAIDADSIVLASGERIASKTAIWTAGVRATPLTQQIPGRKDGLGRLQVDEHLRVPSSRDIFATGDAAAALSDTLGHYTMMSCQHAIPLGRVSGYNAAADLLDEHLIAYTQPAYVCCLDLGSSGAVVTEGWDRDVNMTGGLAKRVKGYINRDVIYPPIDSRKALEEAVPVELNGNQLIEHILSAVA</sequence>
<protein>
    <submittedName>
        <fullName evidence="7">Pyridine nucleotide-disulfide oxidoreductase family protein</fullName>
    </submittedName>
</protein>
<dbReference type="PANTHER" id="PTHR43706:SF45">
    <property type="entry name" value="NADH DEHYDROGENASE-LIKE PROTEIN RV1812C"/>
    <property type="match status" value="1"/>
</dbReference>
<proteinExistence type="inferred from homology"/>
<dbReference type="PANTHER" id="PTHR43706">
    <property type="entry name" value="NADH DEHYDROGENASE"/>
    <property type="match status" value="1"/>
</dbReference>